<dbReference type="Proteomes" id="UP001500194">
    <property type="component" value="Unassembled WGS sequence"/>
</dbReference>
<dbReference type="Pfam" id="PF12804">
    <property type="entry name" value="NTP_transf_3"/>
    <property type="match status" value="1"/>
</dbReference>
<dbReference type="InterPro" id="IPR025877">
    <property type="entry name" value="MobA-like_NTP_Trfase"/>
</dbReference>
<evidence type="ECO:0000313" key="3">
    <source>
        <dbReference type="EMBL" id="GAA0659058.1"/>
    </source>
</evidence>
<name>A0AAV3T4M5_9EURY</name>
<dbReference type="GeneID" id="68572873"/>
<dbReference type="AlphaFoldDB" id="A0AAV3T4M5"/>
<reference evidence="3 4" key="1">
    <citation type="journal article" date="2019" name="Int. J. Syst. Evol. Microbiol.">
        <title>The Global Catalogue of Microorganisms (GCM) 10K type strain sequencing project: providing services to taxonomists for standard genome sequencing and annotation.</title>
        <authorList>
            <consortium name="The Broad Institute Genomics Platform"/>
            <consortium name="The Broad Institute Genome Sequencing Center for Infectious Disease"/>
            <person name="Wu L."/>
            <person name="Ma J."/>
        </authorList>
    </citation>
    <scope>NUCLEOTIDE SEQUENCE [LARGE SCALE GENOMIC DNA]</scope>
    <source>
        <strain evidence="3 4">JCM 16327</strain>
    </source>
</reference>
<dbReference type="InterPro" id="IPR029044">
    <property type="entry name" value="Nucleotide-diphossugar_trans"/>
</dbReference>
<evidence type="ECO:0000259" key="2">
    <source>
        <dbReference type="Pfam" id="PF12804"/>
    </source>
</evidence>
<dbReference type="EMBL" id="BAAADU010000002">
    <property type="protein sequence ID" value="GAA0659058.1"/>
    <property type="molecule type" value="Genomic_DNA"/>
</dbReference>
<accession>A0AAV3T4M5</accession>
<keyword evidence="4" id="KW-1185">Reference proteome</keyword>
<protein>
    <recommendedName>
        <fullName evidence="2">MobA-like NTP transferase domain-containing protein</fullName>
    </recommendedName>
</protein>
<dbReference type="RefSeq" id="WP_227262250.1">
    <property type="nucleotide sequence ID" value="NZ_BAAADU010000002.1"/>
</dbReference>
<dbReference type="PANTHER" id="PTHR19136:SF81">
    <property type="entry name" value="MOLYBDENUM COFACTOR GUANYLYLTRANSFERASE"/>
    <property type="match status" value="1"/>
</dbReference>
<dbReference type="Gene3D" id="3.90.550.10">
    <property type="entry name" value="Spore Coat Polysaccharide Biosynthesis Protein SpsA, Chain A"/>
    <property type="match status" value="1"/>
</dbReference>
<gene>
    <name evidence="3" type="ORF">GCM10009019_24410</name>
</gene>
<sequence length="202" mass="20952">MPDQRDRGVVLAGGDSTRFGDADKALAAVAGTPMVRRVFDALADATGTPPAVAAGSSPPDAYRRVLPDGVRFVPDDDDYAGPLAGLAAAAAGLDADWLFAAATDLPRLDAPAVRWLAAERTPDCDAVVPVAPDGVQQPLCAWYRRRAVLDALTNVAGTAGPRALLDRLAVRRVTQADAPPAVSLADALTNVNTRDEFGSLDP</sequence>
<comment type="caution">
    <text evidence="3">The sequence shown here is derived from an EMBL/GenBank/DDBJ whole genome shotgun (WGS) entry which is preliminary data.</text>
</comment>
<dbReference type="GO" id="GO:0016779">
    <property type="term" value="F:nucleotidyltransferase activity"/>
    <property type="evidence" value="ECO:0007669"/>
    <property type="project" value="TreeGrafter"/>
</dbReference>
<evidence type="ECO:0000256" key="1">
    <source>
        <dbReference type="ARBA" id="ARBA00022679"/>
    </source>
</evidence>
<keyword evidence="1" id="KW-0808">Transferase</keyword>
<dbReference type="PANTHER" id="PTHR19136">
    <property type="entry name" value="MOLYBDENUM COFACTOR GUANYLYLTRANSFERASE"/>
    <property type="match status" value="1"/>
</dbReference>
<dbReference type="SUPFAM" id="SSF53448">
    <property type="entry name" value="Nucleotide-diphospho-sugar transferases"/>
    <property type="match status" value="1"/>
</dbReference>
<evidence type="ECO:0000313" key="4">
    <source>
        <dbReference type="Proteomes" id="UP001500194"/>
    </source>
</evidence>
<organism evidence="3 4">
    <name type="scientific">Salarchaeum japonicum</name>
    <dbReference type="NCBI Taxonomy" id="555573"/>
    <lineage>
        <taxon>Archaea</taxon>
        <taxon>Methanobacteriati</taxon>
        <taxon>Methanobacteriota</taxon>
        <taxon>Stenosarchaea group</taxon>
        <taxon>Halobacteria</taxon>
        <taxon>Halobacteriales</taxon>
        <taxon>Halobacteriaceae</taxon>
    </lineage>
</organism>
<feature type="domain" description="MobA-like NTP transferase" evidence="2">
    <location>
        <begin position="8"/>
        <end position="168"/>
    </location>
</feature>
<proteinExistence type="predicted"/>